<evidence type="ECO:0000256" key="2">
    <source>
        <dbReference type="ARBA" id="ARBA00022723"/>
    </source>
</evidence>
<dbReference type="Pfam" id="PF03171">
    <property type="entry name" value="2OG-FeII_Oxy"/>
    <property type="match status" value="1"/>
</dbReference>
<comment type="catalytic activity">
    <reaction evidence="5">
        <text>gibberellin A12 + 2 2-oxoglutarate + 3 O2 + H(+) = gibberellin A9 + 2 succinate + 3 CO2 + 2 H2O</text>
        <dbReference type="Rhea" id="RHEA:60772"/>
        <dbReference type="ChEBI" id="CHEBI:15377"/>
        <dbReference type="ChEBI" id="CHEBI:15378"/>
        <dbReference type="ChEBI" id="CHEBI:15379"/>
        <dbReference type="ChEBI" id="CHEBI:16526"/>
        <dbReference type="ChEBI" id="CHEBI:16810"/>
        <dbReference type="ChEBI" id="CHEBI:30031"/>
        <dbReference type="ChEBI" id="CHEBI:58627"/>
        <dbReference type="ChEBI" id="CHEBI:73255"/>
    </reaction>
    <physiologicalReaction direction="left-to-right" evidence="5">
        <dbReference type="Rhea" id="RHEA:60773"/>
    </physiologicalReaction>
</comment>
<name>A0A426XHI2_ENSVE</name>
<keyword evidence="3 7" id="KW-0560">Oxidoreductase</keyword>
<evidence type="ECO:0000313" key="10">
    <source>
        <dbReference type="Proteomes" id="UP000287651"/>
    </source>
</evidence>
<dbReference type="GO" id="GO:0009685">
    <property type="term" value="P:gibberellin metabolic process"/>
    <property type="evidence" value="ECO:0007669"/>
    <property type="project" value="UniProtKB-ARBA"/>
</dbReference>
<evidence type="ECO:0000256" key="5">
    <source>
        <dbReference type="ARBA" id="ARBA00050508"/>
    </source>
</evidence>
<proteinExistence type="inferred from homology"/>
<comment type="catalytic activity">
    <reaction evidence="6">
        <text>gibberellin A53 + 2 2-oxoglutarate + 3 O2 + H(+) = gibberellin A20 + 2 succinate + 3 CO2 + 2 H2O</text>
        <dbReference type="Rhea" id="RHEA:60796"/>
        <dbReference type="ChEBI" id="CHEBI:15377"/>
        <dbReference type="ChEBI" id="CHEBI:15378"/>
        <dbReference type="ChEBI" id="CHEBI:15379"/>
        <dbReference type="ChEBI" id="CHEBI:16526"/>
        <dbReference type="ChEBI" id="CHEBI:16810"/>
        <dbReference type="ChEBI" id="CHEBI:30031"/>
        <dbReference type="ChEBI" id="CHEBI:58526"/>
        <dbReference type="ChEBI" id="CHEBI:143954"/>
    </reaction>
    <physiologicalReaction direction="left-to-right" evidence="6">
        <dbReference type="Rhea" id="RHEA:60797"/>
    </physiologicalReaction>
</comment>
<protein>
    <recommendedName>
        <fullName evidence="8">Fe2OG dioxygenase domain-containing protein</fullName>
    </recommendedName>
</protein>
<feature type="domain" description="Fe2OG dioxygenase" evidence="8">
    <location>
        <begin position="217"/>
        <end position="346"/>
    </location>
</feature>
<dbReference type="Pfam" id="PF14226">
    <property type="entry name" value="DIOX_N"/>
    <property type="match status" value="1"/>
</dbReference>
<gene>
    <name evidence="9" type="ORF">B296_00053825</name>
</gene>
<dbReference type="FunFam" id="2.60.120.330:FF:000003">
    <property type="entry name" value="Gibberellin 20 oxidase 2"/>
    <property type="match status" value="1"/>
</dbReference>
<keyword evidence="4 7" id="KW-0408">Iron</keyword>
<evidence type="ECO:0000256" key="7">
    <source>
        <dbReference type="RuleBase" id="RU003682"/>
    </source>
</evidence>
<dbReference type="InterPro" id="IPR044861">
    <property type="entry name" value="IPNS-like_FE2OG_OXY"/>
</dbReference>
<dbReference type="InterPro" id="IPR050231">
    <property type="entry name" value="Iron_ascorbate_oxido_reductase"/>
</dbReference>
<dbReference type="EMBL" id="AMZH03020651">
    <property type="protein sequence ID" value="RRT38959.1"/>
    <property type="molecule type" value="Genomic_DNA"/>
</dbReference>
<reference evidence="9 10" key="1">
    <citation type="journal article" date="2014" name="Agronomy (Basel)">
        <title>A Draft Genome Sequence for Ensete ventricosum, the Drought-Tolerant Tree Against Hunger.</title>
        <authorList>
            <person name="Harrison J."/>
            <person name="Moore K.A."/>
            <person name="Paszkiewicz K."/>
            <person name="Jones T."/>
            <person name="Grant M."/>
            <person name="Ambacheew D."/>
            <person name="Muzemil S."/>
            <person name="Studholme D.J."/>
        </authorList>
    </citation>
    <scope>NUCLEOTIDE SEQUENCE [LARGE SCALE GENOMIC DNA]</scope>
</reference>
<evidence type="ECO:0000256" key="6">
    <source>
        <dbReference type="ARBA" id="ARBA00050797"/>
    </source>
</evidence>
<comment type="cofactor">
    <cofactor evidence="1">
        <name>L-ascorbate</name>
        <dbReference type="ChEBI" id="CHEBI:38290"/>
    </cofactor>
</comment>
<dbReference type="GO" id="GO:0016491">
    <property type="term" value="F:oxidoreductase activity"/>
    <property type="evidence" value="ECO:0007669"/>
    <property type="project" value="UniProtKB-KW"/>
</dbReference>
<organism evidence="9 10">
    <name type="scientific">Ensete ventricosum</name>
    <name type="common">Abyssinian banana</name>
    <name type="synonym">Musa ensete</name>
    <dbReference type="NCBI Taxonomy" id="4639"/>
    <lineage>
        <taxon>Eukaryota</taxon>
        <taxon>Viridiplantae</taxon>
        <taxon>Streptophyta</taxon>
        <taxon>Embryophyta</taxon>
        <taxon>Tracheophyta</taxon>
        <taxon>Spermatophyta</taxon>
        <taxon>Magnoliopsida</taxon>
        <taxon>Liliopsida</taxon>
        <taxon>Zingiberales</taxon>
        <taxon>Musaceae</taxon>
        <taxon>Ensete</taxon>
    </lineage>
</organism>
<dbReference type="Proteomes" id="UP000287651">
    <property type="component" value="Unassembled WGS sequence"/>
</dbReference>
<dbReference type="InterPro" id="IPR027443">
    <property type="entry name" value="IPNS-like_sf"/>
</dbReference>
<dbReference type="PROSITE" id="PS51471">
    <property type="entry name" value="FE2OG_OXY"/>
    <property type="match status" value="1"/>
</dbReference>
<dbReference type="AlphaFoldDB" id="A0A426XHI2"/>
<comment type="similarity">
    <text evidence="7">Belongs to the iron/ascorbate-dependent oxidoreductase family.</text>
</comment>
<dbReference type="GO" id="GO:0046872">
    <property type="term" value="F:metal ion binding"/>
    <property type="evidence" value="ECO:0007669"/>
    <property type="project" value="UniProtKB-KW"/>
</dbReference>
<dbReference type="InterPro" id="IPR026992">
    <property type="entry name" value="DIOX_N"/>
</dbReference>
<dbReference type="SUPFAM" id="SSF51197">
    <property type="entry name" value="Clavaminate synthase-like"/>
    <property type="match status" value="2"/>
</dbReference>
<evidence type="ECO:0000259" key="8">
    <source>
        <dbReference type="PROSITE" id="PS51471"/>
    </source>
</evidence>
<evidence type="ECO:0000256" key="3">
    <source>
        <dbReference type="ARBA" id="ARBA00023002"/>
    </source>
</evidence>
<sequence>MDCNRTSVILRPSLALDKESEAGSGGGVVVNTALLPNQATIPEAFIWPQCHRPTAIEELDSPVVDLGGFLRGDEASTARAVDCVRAACSTHGFFQVANHGVDASFFRDALVCMDDFFGLPLCHKLRARRKPGSMWGYAGAHADRFSSELPWKETLSFGYHEAGEDRVVVDYFTSTLGNDFRRMGYCEAMKKLSLVIMELLAMSLGVDRTHYRDFFEDSRSIMRCNYYPPCPEPELTLGTGPHCDPTSLTILRQDQVEGLEVFEGNRWRSVRPIRDALVINIGDTFMVHLHCLITTVKSPATSDSFCAFDFCLGTKALSNGRYKSCLHRAVVNRRRQRKSLAFFLCPREDRVVRPPPGELGGARLYPDFTWAELLEFTQRHYRADMKTLHSFTDWLLSSSSSPSPLRST</sequence>
<comment type="caution">
    <text evidence="9">The sequence shown here is derived from an EMBL/GenBank/DDBJ whole genome shotgun (WGS) entry which is preliminary data.</text>
</comment>
<evidence type="ECO:0000256" key="4">
    <source>
        <dbReference type="ARBA" id="ARBA00023004"/>
    </source>
</evidence>
<evidence type="ECO:0000313" key="9">
    <source>
        <dbReference type="EMBL" id="RRT38959.1"/>
    </source>
</evidence>
<accession>A0A426XHI2</accession>
<dbReference type="InterPro" id="IPR005123">
    <property type="entry name" value="Oxoglu/Fe-dep_dioxygenase_dom"/>
</dbReference>
<dbReference type="Gene3D" id="2.60.120.330">
    <property type="entry name" value="B-lactam Antibiotic, Isopenicillin N Synthase, Chain"/>
    <property type="match status" value="1"/>
</dbReference>
<dbReference type="PANTHER" id="PTHR47990">
    <property type="entry name" value="2-OXOGLUTARATE (2OG) AND FE(II)-DEPENDENT OXYGENASE SUPERFAMILY PROTEIN-RELATED"/>
    <property type="match status" value="1"/>
</dbReference>
<keyword evidence="2 7" id="KW-0479">Metal-binding</keyword>
<evidence type="ECO:0000256" key="1">
    <source>
        <dbReference type="ARBA" id="ARBA00001961"/>
    </source>
</evidence>